<keyword evidence="2" id="KW-1185">Reference proteome</keyword>
<accession>A0A7M1LHN9</accession>
<gene>
    <name evidence="1" type="ORF">IMC76_03900</name>
</gene>
<dbReference type="GO" id="GO:0005524">
    <property type="term" value="F:ATP binding"/>
    <property type="evidence" value="ECO:0007669"/>
    <property type="project" value="UniProtKB-KW"/>
</dbReference>
<dbReference type="Proteomes" id="UP000594749">
    <property type="component" value="Chromosome"/>
</dbReference>
<protein>
    <submittedName>
        <fullName evidence="1">ATP-binding protein</fullName>
    </submittedName>
</protein>
<dbReference type="OrthoDB" id="5372242at2"/>
<dbReference type="EMBL" id="CP063078">
    <property type="protein sequence ID" value="QOQ87950.1"/>
    <property type="molecule type" value="Genomic_DNA"/>
</dbReference>
<evidence type="ECO:0000313" key="2">
    <source>
        <dbReference type="Proteomes" id="UP000594749"/>
    </source>
</evidence>
<keyword evidence="1" id="KW-0067">ATP-binding</keyword>
<dbReference type="AlphaFoldDB" id="A0A7M1LHN9"/>
<reference evidence="1 2" key="1">
    <citation type="submission" date="2020-10" db="EMBL/GenBank/DDBJ databases">
        <title>Campylobacter and Helicobacter PacBio genomes.</title>
        <authorList>
            <person name="Lane C."/>
        </authorList>
    </citation>
    <scope>NUCLEOTIDE SEQUENCE [LARGE SCALE GENOMIC DNA]</scope>
    <source>
        <strain evidence="1 2">2016D-0077</strain>
    </source>
</reference>
<proteinExistence type="predicted"/>
<organism evidence="1 2">
    <name type="scientific">Campylobacter corcagiensis</name>
    <dbReference type="NCBI Taxonomy" id="1448857"/>
    <lineage>
        <taxon>Bacteria</taxon>
        <taxon>Pseudomonadati</taxon>
        <taxon>Campylobacterota</taxon>
        <taxon>Epsilonproteobacteria</taxon>
        <taxon>Campylobacterales</taxon>
        <taxon>Campylobacteraceae</taxon>
        <taxon>Campylobacter</taxon>
    </lineage>
</organism>
<keyword evidence="1" id="KW-0547">Nucleotide-binding</keyword>
<dbReference type="RefSeq" id="WP_025802066.1">
    <property type="nucleotide sequence ID" value="NZ_CP053842.1"/>
</dbReference>
<evidence type="ECO:0000313" key="1">
    <source>
        <dbReference type="EMBL" id="QOQ87950.1"/>
    </source>
</evidence>
<name>A0A7M1LHN9_9BACT</name>
<sequence>MNIEYFYDADYSVKFHPRKKEILSPKTLIKGGFNSGKTYLLLNSLDEYKKDEILYLDLADLRVKFSENELINFINSTKNIKALGIDNLTYEIPALNSLNLEKIVLSTTLNSLNLDGFKNLNLYMLDFEEFISFEKRSDDLGILMSRFLSIGNGAKNSFLNSNDRVKFIQNSLLSMLNKSEILALMECAKFNQNSFSINQIYTNLKSNFKISKDTLYQAITRFENENLLFFLHKFGTLNKRVYFYDFSLSDALALKKDFNKKLINALLCELLYLKDEKFYTDKLDIVIPNINLAFLVIPFTPPDLINLRFKTLTKELKELEISKLFVITMGNSAKFESEFCECEVMPFWEFALGFDL</sequence>